<evidence type="ECO:0000313" key="1">
    <source>
        <dbReference type="EMBL" id="SHG68186.1"/>
    </source>
</evidence>
<dbReference type="EMBL" id="FQXC01000001">
    <property type="protein sequence ID" value="SHG68186.1"/>
    <property type="molecule type" value="Genomic_DNA"/>
</dbReference>
<evidence type="ECO:0000313" key="2">
    <source>
        <dbReference type="Proteomes" id="UP000184221"/>
    </source>
</evidence>
<accession>A0A1M5LT70</accession>
<dbReference type="AlphaFoldDB" id="A0A1M5LT70"/>
<organism evidence="1 2">
    <name type="scientific">Marivita hallyeonensis</name>
    <dbReference type="NCBI Taxonomy" id="996342"/>
    <lineage>
        <taxon>Bacteria</taxon>
        <taxon>Pseudomonadati</taxon>
        <taxon>Pseudomonadota</taxon>
        <taxon>Alphaproteobacteria</taxon>
        <taxon>Rhodobacterales</taxon>
        <taxon>Roseobacteraceae</taxon>
        <taxon>Marivita</taxon>
    </lineage>
</organism>
<dbReference type="STRING" id="996342.SAMN05443551_0271"/>
<dbReference type="Proteomes" id="UP000184221">
    <property type="component" value="Unassembled WGS sequence"/>
</dbReference>
<proteinExistence type="predicted"/>
<reference evidence="1 2" key="1">
    <citation type="submission" date="2016-11" db="EMBL/GenBank/DDBJ databases">
        <authorList>
            <person name="Jaros S."/>
            <person name="Januszkiewicz K."/>
            <person name="Wedrychowicz H."/>
        </authorList>
    </citation>
    <scope>NUCLEOTIDE SEQUENCE [LARGE SCALE GENOMIC DNA]</scope>
    <source>
        <strain evidence="1 2">DSM 29431</strain>
    </source>
</reference>
<keyword evidence="2" id="KW-1185">Reference proteome</keyword>
<name>A0A1M5LT70_9RHOB</name>
<gene>
    <name evidence="1" type="ORF">SAMN05443551_0271</name>
</gene>
<sequence>MRTSGTNKRSNLRAALLIALIGVGTLIQMPNPISAETILKNGYFVGIGDGQRFDVHFSADGALFIYSDFGDFVGRWEVIGTNLCVEFDTGPRAGRNCELISQEGPMSLRVGDHLFLAKLTSALRLS</sequence>
<protein>
    <submittedName>
        <fullName evidence="1">Uncharacterized protein</fullName>
    </submittedName>
</protein>